<comment type="function">
    <text evidence="7">Participates in both transcription termination and antitermination.</text>
</comment>
<dbReference type="STRING" id="1802362.A2806_01460"/>
<dbReference type="InterPro" id="IPR009019">
    <property type="entry name" value="KH_sf_prok-type"/>
</dbReference>
<dbReference type="InterPro" id="IPR025249">
    <property type="entry name" value="TF_NusA_KH_1st"/>
</dbReference>
<dbReference type="Gene3D" id="2.40.50.140">
    <property type="entry name" value="Nucleic acid-binding proteins"/>
    <property type="match status" value="1"/>
</dbReference>
<dbReference type="Pfam" id="PF26594">
    <property type="entry name" value="KH_NusA_2nd"/>
    <property type="match status" value="1"/>
</dbReference>
<dbReference type="FunFam" id="3.30.300.20:FF:000005">
    <property type="entry name" value="Transcription termination/antitermination protein NusA"/>
    <property type="match status" value="1"/>
</dbReference>
<dbReference type="Pfam" id="PF13184">
    <property type="entry name" value="KH_NusA_1st"/>
    <property type="match status" value="1"/>
</dbReference>
<dbReference type="InterPro" id="IPR030842">
    <property type="entry name" value="TF_NusA_bacterial"/>
</dbReference>
<keyword evidence="4 7" id="KW-0694">RNA-binding</keyword>
<dbReference type="FunFam" id="3.30.300.20:FF:000002">
    <property type="entry name" value="Transcription termination/antitermination protein NusA"/>
    <property type="match status" value="1"/>
</dbReference>
<dbReference type="InterPro" id="IPR015946">
    <property type="entry name" value="KH_dom-like_a/b"/>
</dbReference>
<sequence length="477" mass="52555">MDLKTFASAISQIVEEKGIPQEKVLETIEAALAAAYKRDYASRGEQIRISLDPESGKMKVFKVMLVVDESMLKPEEESEGDEEEIQGKQRGGRSAKARNASRQEETPPIDEDDGRVRFNPERHMMIAEAKKIQKGIKTGEELLIELEPHEDFGRIAAQTAKQVIIQRLREAEREAIVDEYKDKQGELVSGIVQRVEGRTVYVDLGRGIGMLFPQEQIPGEYYRIGSRLRTLLLEVNMSQRGPQIILSRSHPEFVKNLFVLDVPEIEAGVVEIKGVAREAGFRTKVAVHSNQEGVDPIGACVGQRGTRVMAITNELNGEKIDIIEWDEDPERFVANAMSPAKVVDVELKARSVATVLVPDDQLSLAIGREGQNVRLAVKLTNWKIEVRGDSQAESEAPQAVAEIGGEVIIQGEEAEDVGETGKAEEIAGAEKAKEALATTGEKKRKKKTDAKAAKVTTEAKGSKTKTTKRASPKKKTA</sequence>
<evidence type="ECO:0000256" key="7">
    <source>
        <dbReference type="HAMAP-Rule" id="MF_00945"/>
    </source>
</evidence>
<dbReference type="GO" id="GO:0003700">
    <property type="term" value="F:DNA-binding transcription factor activity"/>
    <property type="evidence" value="ECO:0007669"/>
    <property type="project" value="InterPro"/>
</dbReference>
<dbReference type="GO" id="GO:0005829">
    <property type="term" value="C:cytosol"/>
    <property type="evidence" value="ECO:0007669"/>
    <property type="project" value="TreeGrafter"/>
</dbReference>
<dbReference type="GO" id="GO:0031564">
    <property type="term" value="P:transcription antitermination"/>
    <property type="evidence" value="ECO:0007669"/>
    <property type="project" value="UniProtKB-UniRule"/>
</dbReference>
<dbReference type="InterPro" id="IPR012340">
    <property type="entry name" value="NA-bd_OB-fold"/>
</dbReference>
<dbReference type="EMBL" id="MHSS01000014">
    <property type="protein sequence ID" value="OHA47746.1"/>
    <property type="molecule type" value="Genomic_DNA"/>
</dbReference>
<dbReference type="CDD" id="cd04455">
    <property type="entry name" value="S1_NusA"/>
    <property type="match status" value="1"/>
</dbReference>
<dbReference type="NCBIfam" id="TIGR01953">
    <property type="entry name" value="NusA"/>
    <property type="match status" value="1"/>
</dbReference>
<dbReference type="InterPro" id="IPR058582">
    <property type="entry name" value="KH_NusA_2nd"/>
</dbReference>
<dbReference type="InterPro" id="IPR013735">
    <property type="entry name" value="TF_NusA_N"/>
</dbReference>
<feature type="compositionally biased region" description="Basic and acidic residues" evidence="8">
    <location>
        <begin position="419"/>
        <end position="434"/>
    </location>
</feature>
<dbReference type="InterPro" id="IPR036555">
    <property type="entry name" value="NusA_N_sf"/>
</dbReference>
<evidence type="ECO:0000256" key="4">
    <source>
        <dbReference type="ARBA" id="ARBA00022884"/>
    </source>
</evidence>
<feature type="compositionally biased region" description="Basic residues" evidence="8">
    <location>
        <begin position="462"/>
        <end position="477"/>
    </location>
</feature>
<organism evidence="10 11">
    <name type="scientific">Candidatus Terrybacteria bacterium RIFCSPHIGHO2_01_FULL_48_17</name>
    <dbReference type="NCBI Taxonomy" id="1802362"/>
    <lineage>
        <taxon>Bacteria</taxon>
        <taxon>Candidatus Terryibacteriota</taxon>
    </lineage>
</organism>
<comment type="subunit">
    <text evidence="7">Monomer. Binds directly to the core enzyme of the DNA-dependent RNA polymerase and to nascent RNA.</text>
</comment>
<feature type="domain" description="S1 motif" evidence="9">
    <location>
        <begin position="185"/>
        <end position="249"/>
    </location>
</feature>
<evidence type="ECO:0000259" key="9">
    <source>
        <dbReference type="PROSITE" id="PS50126"/>
    </source>
</evidence>
<evidence type="ECO:0000256" key="1">
    <source>
        <dbReference type="ARBA" id="ARBA00022472"/>
    </source>
</evidence>
<evidence type="ECO:0000313" key="11">
    <source>
        <dbReference type="Proteomes" id="UP000177629"/>
    </source>
</evidence>
<accession>A0A1G2PHB9</accession>
<evidence type="ECO:0000256" key="2">
    <source>
        <dbReference type="ARBA" id="ARBA00022490"/>
    </source>
</evidence>
<keyword evidence="1 7" id="KW-0806">Transcription termination</keyword>
<dbReference type="SMART" id="SM00322">
    <property type="entry name" value="KH"/>
    <property type="match status" value="2"/>
</dbReference>
<comment type="caution">
    <text evidence="10">The sequence shown here is derived from an EMBL/GenBank/DDBJ whole genome shotgun (WGS) entry which is preliminary data.</text>
</comment>
<dbReference type="PROSITE" id="PS50084">
    <property type="entry name" value="KH_TYPE_1"/>
    <property type="match status" value="1"/>
</dbReference>
<keyword evidence="5 7" id="KW-0805">Transcription regulation</keyword>
<dbReference type="CDD" id="cd02134">
    <property type="entry name" value="KH-II_NusA_rpt1"/>
    <property type="match status" value="1"/>
</dbReference>
<evidence type="ECO:0000256" key="5">
    <source>
        <dbReference type="ARBA" id="ARBA00023015"/>
    </source>
</evidence>
<dbReference type="Gene3D" id="3.30.300.20">
    <property type="match status" value="2"/>
</dbReference>
<dbReference type="SUPFAM" id="SSF50249">
    <property type="entry name" value="Nucleic acid-binding proteins"/>
    <property type="match status" value="1"/>
</dbReference>
<dbReference type="InterPro" id="IPR010213">
    <property type="entry name" value="TF_NusA"/>
</dbReference>
<dbReference type="PANTHER" id="PTHR22648:SF0">
    <property type="entry name" value="TRANSCRIPTION TERMINATION_ANTITERMINATION PROTEIN NUSA"/>
    <property type="match status" value="1"/>
</dbReference>
<dbReference type="AlphaFoldDB" id="A0A1G2PHB9"/>
<dbReference type="SUPFAM" id="SSF54814">
    <property type="entry name" value="Prokaryotic type KH domain (KH-domain type II)"/>
    <property type="match status" value="2"/>
</dbReference>
<proteinExistence type="inferred from homology"/>
<feature type="region of interest" description="Disordered" evidence="8">
    <location>
        <begin position="72"/>
        <end position="118"/>
    </location>
</feature>
<dbReference type="InterPro" id="IPR004087">
    <property type="entry name" value="KH_dom"/>
</dbReference>
<comment type="similarity">
    <text evidence="7">Belongs to the NusA family.</text>
</comment>
<dbReference type="CDD" id="cd22529">
    <property type="entry name" value="KH-II_NusA_rpt2"/>
    <property type="match status" value="1"/>
</dbReference>
<dbReference type="InterPro" id="IPR003029">
    <property type="entry name" value="S1_domain"/>
</dbReference>
<dbReference type="SMART" id="SM00316">
    <property type="entry name" value="S1"/>
    <property type="match status" value="1"/>
</dbReference>
<dbReference type="HAMAP" id="MF_00945_B">
    <property type="entry name" value="NusA_B"/>
    <property type="match status" value="1"/>
</dbReference>
<evidence type="ECO:0000313" key="10">
    <source>
        <dbReference type="EMBL" id="OHA47746.1"/>
    </source>
</evidence>
<evidence type="ECO:0000256" key="6">
    <source>
        <dbReference type="ARBA" id="ARBA00023163"/>
    </source>
</evidence>
<dbReference type="Proteomes" id="UP000177629">
    <property type="component" value="Unassembled WGS sequence"/>
</dbReference>
<keyword evidence="6 7" id="KW-0804">Transcription</keyword>
<keyword evidence="2 7" id="KW-0963">Cytoplasm</keyword>
<evidence type="ECO:0000256" key="8">
    <source>
        <dbReference type="SAM" id="MobiDB-lite"/>
    </source>
</evidence>
<protein>
    <recommendedName>
        <fullName evidence="7">Transcription termination/antitermination protein NusA</fullName>
    </recommendedName>
</protein>
<reference evidence="10 11" key="1">
    <citation type="journal article" date="2016" name="Nat. Commun.">
        <title>Thousands of microbial genomes shed light on interconnected biogeochemical processes in an aquifer system.</title>
        <authorList>
            <person name="Anantharaman K."/>
            <person name="Brown C.T."/>
            <person name="Hug L.A."/>
            <person name="Sharon I."/>
            <person name="Castelle C.J."/>
            <person name="Probst A.J."/>
            <person name="Thomas B.C."/>
            <person name="Singh A."/>
            <person name="Wilkins M.J."/>
            <person name="Karaoz U."/>
            <person name="Brodie E.L."/>
            <person name="Williams K.H."/>
            <person name="Hubbard S.S."/>
            <person name="Banfield J.F."/>
        </authorList>
    </citation>
    <scope>NUCLEOTIDE SEQUENCE [LARGE SCALE GENOMIC DNA]</scope>
</reference>
<dbReference type="GO" id="GO:0006353">
    <property type="term" value="P:DNA-templated transcription termination"/>
    <property type="evidence" value="ECO:0007669"/>
    <property type="project" value="UniProtKB-UniRule"/>
</dbReference>
<dbReference type="Pfam" id="PF08529">
    <property type="entry name" value="NusA_N"/>
    <property type="match status" value="1"/>
</dbReference>
<dbReference type="PROSITE" id="PS50126">
    <property type="entry name" value="S1"/>
    <property type="match status" value="1"/>
</dbReference>
<evidence type="ECO:0000256" key="3">
    <source>
        <dbReference type="ARBA" id="ARBA00022814"/>
    </source>
</evidence>
<dbReference type="SUPFAM" id="SSF69705">
    <property type="entry name" value="Transcription factor NusA, N-terminal domain"/>
    <property type="match status" value="1"/>
</dbReference>
<feature type="region of interest" description="Disordered" evidence="8">
    <location>
        <begin position="413"/>
        <end position="477"/>
    </location>
</feature>
<dbReference type="GO" id="GO:0003723">
    <property type="term" value="F:RNA binding"/>
    <property type="evidence" value="ECO:0007669"/>
    <property type="project" value="UniProtKB-UniRule"/>
</dbReference>
<comment type="subcellular location">
    <subcellularLocation>
        <location evidence="7">Cytoplasm</location>
    </subcellularLocation>
</comment>
<dbReference type="PANTHER" id="PTHR22648">
    <property type="entry name" value="TRANSCRIPTION TERMINATION FACTOR NUSA"/>
    <property type="match status" value="1"/>
</dbReference>
<name>A0A1G2PHB9_9BACT</name>
<dbReference type="Gene3D" id="3.30.1480.10">
    <property type="entry name" value="NusA, N-terminal domain"/>
    <property type="match status" value="1"/>
</dbReference>
<keyword evidence="3 7" id="KW-0889">Transcription antitermination</keyword>
<gene>
    <name evidence="7" type="primary">nusA</name>
    <name evidence="10" type="ORF">A2806_01460</name>
</gene>